<dbReference type="Proteomes" id="UP000249061">
    <property type="component" value="Unassembled WGS sequence"/>
</dbReference>
<dbReference type="PROSITE" id="PS00600">
    <property type="entry name" value="AA_TRANSFER_CLASS_3"/>
    <property type="match status" value="1"/>
</dbReference>
<dbReference type="GO" id="GO:0008483">
    <property type="term" value="F:transaminase activity"/>
    <property type="evidence" value="ECO:0007669"/>
    <property type="project" value="UniProtKB-KW"/>
</dbReference>
<name>A0A2W5VWB1_9BACT</name>
<evidence type="ECO:0000256" key="4">
    <source>
        <dbReference type="RuleBase" id="RU003560"/>
    </source>
</evidence>
<proteinExistence type="inferred from homology"/>
<dbReference type="EMBL" id="QFQP01000006">
    <property type="protein sequence ID" value="PZR14931.1"/>
    <property type="molecule type" value="Genomic_DNA"/>
</dbReference>
<dbReference type="Pfam" id="PF00202">
    <property type="entry name" value="Aminotran_3"/>
    <property type="match status" value="1"/>
</dbReference>
<dbReference type="InterPro" id="IPR015422">
    <property type="entry name" value="PyrdxlP-dep_Trfase_small"/>
</dbReference>
<organism evidence="5 6">
    <name type="scientific">Archangium gephyra</name>
    <dbReference type="NCBI Taxonomy" id="48"/>
    <lineage>
        <taxon>Bacteria</taxon>
        <taxon>Pseudomonadati</taxon>
        <taxon>Myxococcota</taxon>
        <taxon>Myxococcia</taxon>
        <taxon>Myxococcales</taxon>
        <taxon>Cystobacterineae</taxon>
        <taxon>Archangiaceae</taxon>
        <taxon>Archangium</taxon>
    </lineage>
</organism>
<dbReference type="GO" id="GO:0030170">
    <property type="term" value="F:pyridoxal phosphate binding"/>
    <property type="evidence" value="ECO:0007669"/>
    <property type="project" value="InterPro"/>
</dbReference>
<keyword evidence="5" id="KW-0032">Aminotransferase</keyword>
<dbReference type="InterPro" id="IPR005814">
    <property type="entry name" value="Aminotrans_3"/>
</dbReference>
<dbReference type="Gene3D" id="3.90.1150.10">
    <property type="entry name" value="Aspartate Aminotransferase, domain 1"/>
    <property type="match status" value="1"/>
</dbReference>
<protein>
    <submittedName>
        <fullName evidence="5">Aspartate aminotransferase family protein</fullName>
    </submittedName>
</protein>
<dbReference type="PANTHER" id="PTHR43094">
    <property type="entry name" value="AMINOTRANSFERASE"/>
    <property type="match status" value="1"/>
</dbReference>
<evidence type="ECO:0000256" key="3">
    <source>
        <dbReference type="ARBA" id="ARBA00022898"/>
    </source>
</evidence>
<evidence type="ECO:0000256" key="1">
    <source>
        <dbReference type="ARBA" id="ARBA00001933"/>
    </source>
</evidence>
<dbReference type="InterPro" id="IPR049704">
    <property type="entry name" value="Aminotrans_3_PPA_site"/>
</dbReference>
<sequence>MRVAVTWNESSVLMRQPTRRMPVMTRGEGVWLFDAEGKKYFDASSGALVVSVGHGNRFVADAIHAQLLKAGYVNGTQFTSDVTEDAAAKLAKLAREELPDVGALRAAFLCSGSEAVEAAVKFARQVQVERGHKERVKVIARAPSYHGNTFYALSLSARPAYRVAYGPMLATIPTVMAPTAFKLSPTPTREALAKELEAVIAREGANTIAAFIAEPVMGSSGGAAVPPAGHFDDVRRICDANGILFIADEVMCGAGRTGNFFACKTVNAAPDVIVMGKGLGGGAAPVSAVLVRESLMDEVRAGSGYFAHAQTYLQAPFLTGAANAVLDFFEKEQLVAHVQDVGAAFQKKLRERLSKVPYVGAIQGTGLIAGVELVDGDKPFPRAAKVAERLVAHLFERGVVVWPNVGHANGTDGDLFMLGPPLVMTHAEADTLVDSLGRALETFNPQGTTK</sequence>
<dbReference type="Gene3D" id="3.40.640.10">
    <property type="entry name" value="Type I PLP-dependent aspartate aminotransferase-like (Major domain)"/>
    <property type="match status" value="1"/>
</dbReference>
<reference evidence="5 6" key="1">
    <citation type="submission" date="2017-08" db="EMBL/GenBank/DDBJ databases">
        <title>Infants hospitalized years apart are colonized by the same room-sourced microbial strains.</title>
        <authorList>
            <person name="Brooks B."/>
            <person name="Olm M.R."/>
            <person name="Firek B.A."/>
            <person name="Baker R."/>
            <person name="Thomas B.C."/>
            <person name="Morowitz M.J."/>
            <person name="Banfield J.F."/>
        </authorList>
    </citation>
    <scope>NUCLEOTIDE SEQUENCE [LARGE SCALE GENOMIC DNA]</scope>
    <source>
        <strain evidence="5">S2_003_000_R2_14</strain>
    </source>
</reference>
<accession>A0A2W5VWB1</accession>
<keyword evidence="5" id="KW-0808">Transferase</keyword>
<dbReference type="SUPFAM" id="SSF53383">
    <property type="entry name" value="PLP-dependent transferases"/>
    <property type="match status" value="1"/>
</dbReference>
<comment type="cofactor">
    <cofactor evidence="1">
        <name>pyridoxal 5'-phosphate</name>
        <dbReference type="ChEBI" id="CHEBI:597326"/>
    </cofactor>
</comment>
<dbReference type="CDD" id="cd00610">
    <property type="entry name" value="OAT_like"/>
    <property type="match status" value="1"/>
</dbReference>
<comment type="similarity">
    <text evidence="2 4">Belongs to the class-III pyridoxal-phosphate-dependent aminotransferase family.</text>
</comment>
<dbReference type="PANTHER" id="PTHR43094:SF1">
    <property type="entry name" value="AMINOTRANSFERASE CLASS-III"/>
    <property type="match status" value="1"/>
</dbReference>
<evidence type="ECO:0000313" key="5">
    <source>
        <dbReference type="EMBL" id="PZR14931.1"/>
    </source>
</evidence>
<gene>
    <name evidence="5" type="ORF">DI536_09105</name>
</gene>
<dbReference type="PIRSF" id="PIRSF000521">
    <property type="entry name" value="Transaminase_4ab_Lys_Orn"/>
    <property type="match status" value="1"/>
</dbReference>
<dbReference type="InterPro" id="IPR015421">
    <property type="entry name" value="PyrdxlP-dep_Trfase_major"/>
</dbReference>
<evidence type="ECO:0000256" key="2">
    <source>
        <dbReference type="ARBA" id="ARBA00008954"/>
    </source>
</evidence>
<keyword evidence="3 4" id="KW-0663">Pyridoxal phosphate</keyword>
<dbReference type="AlphaFoldDB" id="A0A2W5VWB1"/>
<comment type="caution">
    <text evidence="5">The sequence shown here is derived from an EMBL/GenBank/DDBJ whole genome shotgun (WGS) entry which is preliminary data.</text>
</comment>
<dbReference type="InterPro" id="IPR015424">
    <property type="entry name" value="PyrdxlP-dep_Trfase"/>
</dbReference>
<evidence type="ECO:0000313" key="6">
    <source>
        <dbReference type="Proteomes" id="UP000249061"/>
    </source>
</evidence>